<name>A0ABN2X4R7_9MICO</name>
<protein>
    <submittedName>
        <fullName evidence="1">Uncharacterized protein</fullName>
    </submittedName>
</protein>
<sequence>MLCSVLLFLTLGQLAFCFVIGHLACPKHDRIRLADMTQDDLTGTIARGWNQLGAATDRRG</sequence>
<organism evidence="1 2">
    <name type="scientific">Brevibacterium salitolerans</name>
    <dbReference type="NCBI Taxonomy" id="1403566"/>
    <lineage>
        <taxon>Bacteria</taxon>
        <taxon>Bacillati</taxon>
        <taxon>Actinomycetota</taxon>
        <taxon>Actinomycetes</taxon>
        <taxon>Micrococcales</taxon>
        <taxon>Brevibacteriaceae</taxon>
        <taxon>Brevibacterium</taxon>
    </lineage>
</organism>
<evidence type="ECO:0000313" key="1">
    <source>
        <dbReference type="EMBL" id="GAA2105110.1"/>
    </source>
</evidence>
<dbReference type="EMBL" id="BAAAPZ010000018">
    <property type="protein sequence ID" value="GAA2105110.1"/>
    <property type="molecule type" value="Genomic_DNA"/>
</dbReference>
<reference evidence="1 2" key="1">
    <citation type="journal article" date="2019" name="Int. J. Syst. Evol. Microbiol.">
        <title>The Global Catalogue of Microorganisms (GCM) 10K type strain sequencing project: providing services to taxonomists for standard genome sequencing and annotation.</title>
        <authorList>
            <consortium name="The Broad Institute Genomics Platform"/>
            <consortium name="The Broad Institute Genome Sequencing Center for Infectious Disease"/>
            <person name="Wu L."/>
            <person name="Ma J."/>
        </authorList>
    </citation>
    <scope>NUCLEOTIDE SEQUENCE [LARGE SCALE GENOMIC DNA]</scope>
    <source>
        <strain evidence="1 2">JCM 15900</strain>
    </source>
</reference>
<proteinExistence type="predicted"/>
<dbReference type="RefSeq" id="WP_291796471.1">
    <property type="nucleotide sequence ID" value="NZ_BAAAPZ010000018.1"/>
</dbReference>
<comment type="caution">
    <text evidence="1">The sequence shown here is derived from an EMBL/GenBank/DDBJ whole genome shotgun (WGS) entry which is preliminary data.</text>
</comment>
<gene>
    <name evidence="1" type="ORF">GCM10009823_30240</name>
</gene>
<keyword evidence="2" id="KW-1185">Reference proteome</keyword>
<accession>A0ABN2X4R7</accession>
<dbReference type="Proteomes" id="UP001500984">
    <property type="component" value="Unassembled WGS sequence"/>
</dbReference>
<evidence type="ECO:0000313" key="2">
    <source>
        <dbReference type="Proteomes" id="UP001500984"/>
    </source>
</evidence>